<feature type="non-terminal residue" evidence="1">
    <location>
        <position position="1"/>
    </location>
</feature>
<sequence length="101" mass="11247">SSDSTDWNRAPSEMCSDIWLDVKRHVISLRTTYSEIFPDVGRPVTIDNVIPHAFPTYKIVHQSDVADGVGHQLVERFVSTLVGDQAFGTILKNVSSPKVHL</sequence>
<protein>
    <submittedName>
        <fullName evidence="1">Uncharacterized protein</fullName>
    </submittedName>
</protein>
<comment type="caution">
    <text evidence="1">The sequence shown here is derived from an EMBL/GenBank/DDBJ whole genome shotgun (WGS) entry which is preliminary data.</text>
</comment>
<reference evidence="1" key="1">
    <citation type="journal article" date="2019" name="Sci. Rep.">
        <title>Draft genome of Tanacetum cinerariifolium, the natural source of mosquito coil.</title>
        <authorList>
            <person name="Yamashiro T."/>
            <person name="Shiraishi A."/>
            <person name="Satake H."/>
            <person name="Nakayama K."/>
        </authorList>
    </citation>
    <scope>NUCLEOTIDE SEQUENCE</scope>
</reference>
<organism evidence="1">
    <name type="scientific">Tanacetum cinerariifolium</name>
    <name type="common">Dalmatian daisy</name>
    <name type="synonym">Chrysanthemum cinerariifolium</name>
    <dbReference type="NCBI Taxonomy" id="118510"/>
    <lineage>
        <taxon>Eukaryota</taxon>
        <taxon>Viridiplantae</taxon>
        <taxon>Streptophyta</taxon>
        <taxon>Embryophyta</taxon>
        <taxon>Tracheophyta</taxon>
        <taxon>Spermatophyta</taxon>
        <taxon>Magnoliopsida</taxon>
        <taxon>eudicotyledons</taxon>
        <taxon>Gunneridae</taxon>
        <taxon>Pentapetalae</taxon>
        <taxon>asterids</taxon>
        <taxon>campanulids</taxon>
        <taxon>Asterales</taxon>
        <taxon>Asteraceae</taxon>
        <taxon>Asteroideae</taxon>
        <taxon>Anthemideae</taxon>
        <taxon>Anthemidinae</taxon>
        <taxon>Tanacetum</taxon>
    </lineage>
</organism>
<accession>A0A699PZG8</accession>
<dbReference type="EMBL" id="BKCJ010963197">
    <property type="protein sequence ID" value="GFC54924.1"/>
    <property type="molecule type" value="Genomic_DNA"/>
</dbReference>
<proteinExistence type="predicted"/>
<dbReference type="AlphaFoldDB" id="A0A699PZG8"/>
<evidence type="ECO:0000313" key="1">
    <source>
        <dbReference type="EMBL" id="GFC54924.1"/>
    </source>
</evidence>
<name>A0A699PZG8_TANCI</name>
<gene>
    <name evidence="1" type="ORF">Tci_826894</name>
</gene>